<dbReference type="Proteomes" id="UP001243330">
    <property type="component" value="Unassembled WGS sequence"/>
</dbReference>
<evidence type="ECO:0000313" key="2">
    <source>
        <dbReference type="Proteomes" id="UP001243330"/>
    </source>
</evidence>
<protein>
    <submittedName>
        <fullName evidence="1">Uncharacterized protein</fullName>
    </submittedName>
</protein>
<dbReference type="EMBL" id="JAQOWY010000438">
    <property type="protein sequence ID" value="KAK1842040.1"/>
    <property type="molecule type" value="Genomic_DNA"/>
</dbReference>
<proteinExistence type="predicted"/>
<sequence length="247" mass="26930">MANREFVFFYAPTWDYPPEGPIKLGNIITSVKKPHLPISCIPPLEEDGIFRTQKRSVKYTKEKMRSGKFSILTKFLSILGFGIDVGAEVTKGDEESFIFSTIDTTQFNPSLTYLQHSIENTNVRRFLQAARYRKPVYVITGIKVVKGAEANTSKSRGIGGNIAVEVDGTLLSGGTVPVGGGPGVEGKVNDKKRTSWGGSSDFVLRSASAGVDEPRAEEEGYEAKELMDDGSLVLCAIPQDEELDGDD</sequence>
<comment type="caution">
    <text evidence="1">The sequence shown here is derived from an EMBL/GenBank/DDBJ whole genome shotgun (WGS) entry which is preliminary data.</text>
</comment>
<keyword evidence="2" id="KW-1185">Reference proteome</keyword>
<evidence type="ECO:0000313" key="1">
    <source>
        <dbReference type="EMBL" id="KAK1842040.1"/>
    </source>
</evidence>
<accession>A0AAD9EB36</accession>
<dbReference type="AlphaFoldDB" id="A0AAD9EB36"/>
<reference evidence="1" key="1">
    <citation type="submission" date="2023-01" db="EMBL/GenBank/DDBJ databases">
        <title>Colletotrichum chrysophilum M932 genome sequence.</title>
        <authorList>
            <person name="Baroncelli R."/>
        </authorList>
    </citation>
    <scope>NUCLEOTIDE SEQUENCE</scope>
    <source>
        <strain evidence="1">M932</strain>
    </source>
</reference>
<name>A0AAD9EB36_9PEZI</name>
<organism evidence="1 2">
    <name type="scientific">Colletotrichum chrysophilum</name>
    <dbReference type="NCBI Taxonomy" id="1836956"/>
    <lineage>
        <taxon>Eukaryota</taxon>
        <taxon>Fungi</taxon>
        <taxon>Dikarya</taxon>
        <taxon>Ascomycota</taxon>
        <taxon>Pezizomycotina</taxon>
        <taxon>Sordariomycetes</taxon>
        <taxon>Hypocreomycetidae</taxon>
        <taxon>Glomerellales</taxon>
        <taxon>Glomerellaceae</taxon>
        <taxon>Colletotrichum</taxon>
        <taxon>Colletotrichum gloeosporioides species complex</taxon>
    </lineage>
</organism>
<gene>
    <name evidence="1" type="ORF">CCHR01_15318</name>
</gene>